<organism evidence="2 3">
    <name type="scientific">Stephania yunnanensis</name>
    <dbReference type="NCBI Taxonomy" id="152371"/>
    <lineage>
        <taxon>Eukaryota</taxon>
        <taxon>Viridiplantae</taxon>
        <taxon>Streptophyta</taxon>
        <taxon>Embryophyta</taxon>
        <taxon>Tracheophyta</taxon>
        <taxon>Spermatophyta</taxon>
        <taxon>Magnoliopsida</taxon>
        <taxon>Ranunculales</taxon>
        <taxon>Menispermaceae</taxon>
        <taxon>Menispermoideae</taxon>
        <taxon>Cissampelideae</taxon>
        <taxon>Stephania</taxon>
    </lineage>
</organism>
<dbReference type="AlphaFoldDB" id="A0AAP0HJ28"/>
<comment type="caution">
    <text evidence="2">The sequence shown here is derived from an EMBL/GenBank/DDBJ whole genome shotgun (WGS) entry which is preliminary data.</text>
</comment>
<gene>
    <name evidence="2" type="ORF">Syun_029016</name>
</gene>
<proteinExistence type="predicted"/>
<feature type="region of interest" description="Disordered" evidence="1">
    <location>
        <begin position="20"/>
        <end position="47"/>
    </location>
</feature>
<dbReference type="Proteomes" id="UP001420932">
    <property type="component" value="Unassembled WGS sequence"/>
</dbReference>
<evidence type="ECO:0000313" key="2">
    <source>
        <dbReference type="EMBL" id="KAK9086622.1"/>
    </source>
</evidence>
<keyword evidence="3" id="KW-1185">Reference proteome</keyword>
<name>A0AAP0HJ28_9MAGN</name>
<protein>
    <submittedName>
        <fullName evidence="2">Uncharacterized protein</fullName>
    </submittedName>
</protein>
<sequence length="61" mass="6943">MNGAGKECLELFSLSLSRSDEDLQNFDSDETQPPSEDQRNDNETQDEFLLDQLDYQLSAIS</sequence>
<reference evidence="2 3" key="1">
    <citation type="submission" date="2024-01" db="EMBL/GenBank/DDBJ databases">
        <title>Genome assemblies of Stephania.</title>
        <authorList>
            <person name="Yang L."/>
        </authorList>
    </citation>
    <scope>NUCLEOTIDE SEQUENCE [LARGE SCALE GENOMIC DNA]</scope>
    <source>
        <strain evidence="2">YNDBR</strain>
        <tissue evidence="2">Leaf</tissue>
    </source>
</reference>
<accession>A0AAP0HJ28</accession>
<evidence type="ECO:0000313" key="3">
    <source>
        <dbReference type="Proteomes" id="UP001420932"/>
    </source>
</evidence>
<evidence type="ECO:0000256" key="1">
    <source>
        <dbReference type="SAM" id="MobiDB-lite"/>
    </source>
</evidence>
<dbReference type="EMBL" id="JBBNAF010000013">
    <property type="protein sequence ID" value="KAK9086622.1"/>
    <property type="molecule type" value="Genomic_DNA"/>
</dbReference>